<keyword evidence="5" id="KW-0539">Nucleus</keyword>
<dbReference type="Proteomes" id="UP000325672">
    <property type="component" value="Unassembled WGS sequence"/>
</dbReference>
<feature type="domain" description="Histone chaperone" evidence="8">
    <location>
        <begin position="61"/>
        <end position="98"/>
    </location>
</feature>
<evidence type="ECO:0000313" key="10">
    <source>
        <dbReference type="Proteomes" id="UP000325672"/>
    </source>
</evidence>
<dbReference type="GeneID" id="43644838"/>
<protein>
    <submittedName>
        <fullName evidence="9">Histone chaperone domain CHZ-domain-containing protein</fullName>
    </submittedName>
</protein>
<dbReference type="GO" id="GO:0005634">
    <property type="term" value="C:nucleus"/>
    <property type="evidence" value="ECO:0007669"/>
    <property type="project" value="UniProtKB-SubCell"/>
</dbReference>
<evidence type="ECO:0000259" key="8">
    <source>
        <dbReference type="SMART" id="SM01082"/>
    </source>
</evidence>
<evidence type="ECO:0000256" key="6">
    <source>
        <dbReference type="ARBA" id="ARBA00025877"/>
    </source>
</evidence>
<proteinExistence type="inferred from homology"/>
<feature type="compositionally biased region" description="Basic and acidic residues" evidence="7">
    <location>
        <begin position="85"/>
        <end position="98"/>
    </location>
</feature>
<organism evidence="9 10">
    <name type="scientific">Aspergillus pseudotamarii</name>
    <dbReference type="NCBI Taxonomy" id="132259"/>
    <lineage>
        <taxon>Eukaryota</taxon>
        <taxon>Fungi</taxon>
        <taxon>Dikarya</taxon>
        <taxon>Ascomycota</taxon>
        <taxon>Pezizomycotina</taxon>
        <taxon>Eurotiomycetes</taxon>
        <taxon>Eurotiomycetidae</taxon>
        <taxon>Eurotiales</taxon>
        <taxon>Aspergillaceae</taxon>
        <taxon>Aspergillus</taxon>
        <taxon>Aspergillus subgen. Circumdati</taxon>
    </lineage>
</organism>
<dbReference type="RefSeq" id="XP_031910118.1">
    <property type="nucleotide sequence ID" value="XM_032060628.1"/>
</dbReference>
<comment type="subcellular location">
    <subcellularLocation>
        <location evidence="2">Nucleus</location>
    </subcellularLocation>
</comment>
<dbReference type="AlphaFoldDB" id="A0A5N6SHE2"/>
<evidence type="ECO:0000256" key="5">
    <source>
        <dbReference type="ARBA" id="ARBA00023242"/>
    </source>
</evidence>
<evidence type="ECO:0000256" key="3">
    <source>
        <dbReference type="ARBA" id="ARBA00008057"/>
    </source>
</evidence>
<dbReference type="OrthoDB" id="4174291at2759"/>
<gene>
    <name evidence="9" type="ORF">BDV38DRAFT_286244</name>
</gene>
<dbReference type="InterPro" id="IPR019098">
    <property type="entry name" value="Histone_chaperone_domain_CHZ"/>
</dbReference>
<feature type="compositionally biased region" description="Acidic residues" evidence="7">
    <location>
        <begin position="45"/>
        <end position="65"/>
    </location>
</feature>
<keyword evidence="10" id="KW-1185">Reference proteome</keyword>
<sequence>MDNNNLATTLSNDPAVNAPNIATLGSGKGKTTQGFDEMDVSMGENESDESENEDIMEEEDEDDKDNLEPISDKNIITGGRRTRGKVIDFKDAAEKLQDDEGEDDEDDEDFEPEIKNDNMRD</sequence>
<feature type="compositionally biased region" description="Polar residues" evidence="7">
    <location>
        <begin position="1"/>
        <end position="14"/>
    </location>
</feature>
<evidence type="ECO:0000313" key="9">
    <source>
        <dbReference type="EMBL" id="KAE8134055.1"/>
    </source>
</evidence>
<comment type="subunit">
    <text evidence="6">Forms a heterotrimer with H2A.Z-H2B, stabilizing the association of the histone dimer. Also, with a lower affinity, forms a heterotrimer with H2A-H2B.</text>
</comment>
<evidence type="ECO:0000256" key="7">
    <source>
        <dbReference type="SAM" id="MobiDB-lite"/>
    </source>
</evidence>
<name>A0A5N6SHE2_ASPPS</name>
<comment type="similarity">
    <text evidence="3">Belongs to the CHZ1 family.</text>
</comment>
<dbReference type="Pfam" id="PF09649">
    <property type="entry name" value="CHZ"/>
    <property type="match status" value="1"/>
</dbReference>
<comment type="function">
    <text evidence="1">Forms a chaperone-bound H2A.Z-H2B complex that acts as a source for SWR1 complex-dependent H2A to H2A.Z histone replacement in chromatin.</text>
</comment>
<evidence type="ECO:0000256" key="2">
    <source>
        <dbReference type="ARBA" id="ARBA00004123"/>
    </source>
</evidence>
<dbReference type="SMART" id="SM01082">
    <property type="entry name" value="CHZ"/>
    <property type="match status" value="1"/>
</dbReference>
<evidence type="ECO:0000256" key="1">
    <source>
        <dbReference type="ARBA" id="ARBA00002212"/>
    </source>
</evidence>
<feature type="compositionally biased region" description="Acidic residues" evidence="7">
    <location>
        <begin position="99"/>
        <end position="111"/>
    </location>
</feature>
<accession>A0A5N6SHE2</accession>
<dbReference type="EMBL" id="ML743608">
    <property type="protein sequence ID" value="KAE8134055.1"/>
    <property type="molecule type" value="Genomic_DNA"/>
</dbReference>
<keyword evidence="4" id="KW-0143">Chaperone</keyword>
<feature type="compositionally biased region" description="Basic and acidic residues" evidence="7">
    <location>
        <begin position="112"/>
        <end position="121"/>
    </location>
</feature>
<evidence type="ECO:0000256" key="4">
    <source>
        <dbReference type="ARBA" id="ARBA00023186"/>
    </source>
</evidence>
<reference evidence="9 10" key="1">
    <citation type="submission" date="2019-04" db="EMBL/GenBank/DDBJ databases">
        <title>Friends and foes A comparative genomics study of 23 Aspergillus species from section Flavi.</title>
        <authorList>
            <consortium name="DOE Joint Genome Institute"/>
            <person name="Kjaerbolling I."/>
            <person name="Vesth T."/>
            <person name="Frisvad J.C."/>
            <person name="Nybo J.L."/>
            <person name="Theobald S."/>
            <person name="Kildgaard S."/>
            <person name="Isbrandt T."/>
            <person name="Kuo A."/>
            <person name="Sato A."/>
            <person name="Lyhne E.K."/>
            <person name="Kogle M.E."/>
            <person name="Wiebenga A."/>
            <person name="Kun R.S."/>
            <person name="Lubbers R.J."/>
            <person name="Makela M.R."/>
            <person name="Barry K."/>
            <person name="Chovatia M."/>
            <person name="Clum A."/>
            <person name="Daum C."/>
            <person name="Haridas S."/>
            <person name="He G."/>
            <person name="LaButti K."/>
            <person name="Lipzen A."/>
            <person name="Mondo S."/>
            <person name="Riley R."/>
            <person name="Salamov A."/>
            <person name="Simmons B.A."/>
            <person name="Magnuson J.K."/>
            <person name="Henrissat B."/>
            <person name="Mortensen U.H."/>
            <person name="Larsen T.O."/>
            <person name="Devries R.P."/>
            <person name="Grigoriev I.V."/>
            <person name="Machida M."/>
            <person name="Baker S.E."/>
            <person name="Andersen M.R."/>
        </authorList>
    </citation>
    <scope>NUCLEOTIDE SEQUENCE [LARGE SCALE GENOMIC DNA]</scope>
    <source>
        <strain evidence="9 10">CBS 117625</strain>
    </source>
</reference>
<feature type="region of interest" description="Disordered" evidence="7">
    <location>
        <begin position="1"/>
        <end position="121"/>
    </location>
</feature>